<sequence length="553" mass="62438">MQFNYHLLKFGISKGHKISNQKCFHQLSSIRSQNLLNEPHRPQPQPQPTVFSRVTNENLRYIHVGTPVGVITQYGRIHHQARLSTLGELKLPDHEESNPLDYQVTVKGRDVIRAAHEPKIEYWLPQSNLDLLLPALDAGVFFCYDAKEDGSMSPETIVKNMKKSLAGVLSTFYPLAGEIASNGQGEPEVLCNNNGVEFVHAHADVELKMLDLHHPDETIKGKLVPKITRGVLSVQVTELNCGAIILSCAFDHRIADGASLNMFLVAWAEFTRLKNISIIPRFRPSILNPRHPPYYNTIYDNLYLPISSLPPPPPFEDQLHSRIYYIRAESIRKLQSEAISKENSQKSKFVSFTAFVWKLIAQDNGNHEPNTASRMGVVVSGRQFLSGNNEKETSMFANHFGNILSVPYGVMNNHHLQNMQLHEVANKVHEFVSEVKTQEHFKGLIDWVELHRPEPAVAKVYFKLQESDGEAVVVSSGQGLPINDANFGWGEPNFGSYHFPWGGQTGYITTMPSAKKNGDWIVYAHLKQKHLDLIETKARHVFNPITTSYLLFN</sequence>
<evidence type="ECO:0000313" key="2">
    <source>
        <dbReference type="EMBL" id="KAD4180046.1"/>
    </source>
</evidence>
<accession>A0A5N6N113</accession>
<dbReference type="EMBL" id="SZYD01000014">
    <property type="protein sequence ID" value="KAD4180046.1"/>
    <property type="molecule type" value="Genomic_DNA"/>
</dbReference>
<evidence type="ECO:0000256" key="1">
    <source>
        <dbReference type="ARBA" id="ARBA00009861"/>
    </source>
</evidence>
<dbReference type="Pfam" id="PF02458">
    <property type="entry name" value="Transferase"/>
    <property type="match status" value="1"/>
</dbReference>
<dbReference type="PANTHER" id="PTHR31642:SF272">
    <property type="entry name" value="ALCOHOL O-ACETYLTRANSFERASE"/>
    <property type="match status" value="1"/>
</dbReference>
<proteinExistence type="inferred from homology"/>
<evidence type="ECO:0008006" key="4">
    <source>
        <dbReference type="Google" id="ProtNLM"/>
    </source>
</evidence>
<evidence type="ECO:0000313" key="3">
    <source>
        <dbReference type="Proteomes" id="UP000326396"/>
    </source>
</evidence>
<dbReference type="GO" id="GO:0016747">
    <property type="term" value="F:acyltransferase activity, transferring groups other than amino-acyl groups"/>
    <property type="evidence" value="ECO:0007669"/>
    <property type="project" value="TreeGrafter"/>
</dbReference>
<organism evidence="2 3">
    <name type="scientific">Mikania micrantha</name>
    <name type="common">bitter vine</name>
    <dbReference type="NCBI Taxonomy" id="192012"/>
    <lineage>
        <taxon>Eukaryota</taxon>
        <taxon>Viridiplantae</taxon>
        <taxon>Streptophyta</taxon>
        <taxon>Embryophyta</taxon>
        <taxon>Tracheophyta</taxon>
        <taxon>Spermatophyta</taxon>
        <taxon>Magnoliopsida</taxon>
        <taxon>eudicotyledons</taxon>
        <taxon>Gunneridae</taxon>
        <taxon>Pentapetalae</taxon>
        <taxon>asterids</taxon>
        <taxon>campanulids</taxon>
        <taxon>Asterales</taxon>
        <taxon>Asteraceae</taxon>
        <taxon>Asteroideae</taxon>
        <taxon>Heliantheae alliance</taxon>
        <taxon>Eupatorieae</taxon>
        <taxon>Mikania</taxon>
    </lineage>
</organism>
<dbReference type="InterPro" id="IPR023213">
    <property type="entry name" value="CAT-like_dom_sf"/>
</dbReference>
<dbReference type="AlphaFoldDB" id="A0A5N6N113"/>
<name>A0A5N6N113_9ASTR</name>
<dbReference type="Gene3D" id="3.30.559.10">
    <property type="entry name" value="Chloramphenicol acetyltransferase-like domain"/>
    <property type="match status" value="2"/>
</dbReference>
<dbReference type="PANTHER" id="PTHR31642">
    <property type="entry name" value="TRICHOTHECENE 3-O-ACETYLTRANSFERASE"/>
    <property type="match status" value="1"/>
</dbReference>
<comment type="caution">
    <text evidence="2">The sequence shown here is derived from an EMBL/GenBank/DDBJ whole genome shotgun (WGS) entry which is preliminary data.</text>
</comment>
<keyword evidence="3" id="KW-1185">Reference proteome</keyword>
<dbReference type="Proteomes" id="UP000326396">
    <property type="component" value="Linkage Group LG4"/>
</dbReference>
<reference evidence="2 3" key="1">
    <citation type="submission" date="2019-05" db="EMBL/GenBank/DDBJ databases">
        <title>Mikania micrantha, genome provides insights into the molecular mechanism of rapid growth.</title>
        <authorList>
            <person name="Liu B."/>
        </authorList>
    </citation>
    <scope>NUCLEOTIDE SEQUENCE [LARGE SCALE GENOMIC DNA]</scope>
    <source>
        <strain evidence="2">NLD-2019</strain>
        <tissue evidence="2">Leaf</tissue>
    </source>
</reference>
<comment type="similarity">
    <text evidence="1">Belongs to the plant acyltransferase family.</text>
</comment>
<protein>
    <recommendedName>
        <fullName evidence="4">Shikimate O-hydroxycinnamoyltransferase</fullName>
    </recommendedName>
</protein>
<dbReference type="OrthoDB" id="1862401at2759"/>
<gene>
    <name evidence="2" type="ORF">E3N88_28637</name>
</gene>
<dbReference type="InterPro" id="IPR050317">
    <property type="entry name" value="Plant_Fungal_Acyltransferase"/>
</dbReference>